<comment type="caution">
    <text evidence="1">The sequence shown here is derived from an EMBL/GenBank/DDBJ whole genome shotgun (WGS) entry which is preliminary data.</text>
</comment>
<gene>
    <name evidence="1" type="ORF">F8M41_022224</name>
</gene>
<dbReference type="EMBL" id="WTPW01000069">
    <property type="protein sequence ID" value="KAF0552269.1"/>
    <property type="molecule type" value="Genomic_DNA"/>
</dbReference>
<keyword evidence="2" id="KW-1185">Reference proteome</keyword>
<accession>A0A8H4ETR9</accession>
<proteinExistence type="predicted"/>
<reference evidence="1 2" key="1">
    <citation type="journal article" date="2019" name="Environ. Microbiol.">
        <title>At the nexus of three kingdoms: the genome of the mycorrhizal fungus Gigaspora margarita provides insights into plant, endobacterial and fungal interactions.</title>
        <authorList>
            <person name="Venice F."/>
            <person name="Ghignone S."/>
            <person name="Salvioli di Fossalunga A."/>
            <person name="Amselem J."/>
            <person name="Novero M."/>
            <person name="Xianan X."/>
            <person name="Sedzielewska Toro K."/>
            <person name="Morin E."/>
            <person name="Lipzen A."/>
            <person name="Grigoriev I.V."/>
            <person name="Henrissat B."/>
            <person name="Martin F.M."/>
            <person name="Bonfante P."/>
        </authorList>
    </citation>
    <scope>NUCLEOTIDE SEQUENCE [LARGE SCALE GENOMIC DNA]</scope>
    <source>
        <strain evidence="1 2">BEG34</strain>
    </source>
</reference>
<dbReference type="Proteomes" id="UP000439903">
    <property type="component" value="Unassembled WGS sequence"/>
</dbReference>
<organism evidence="1 2">
    <name type="scientific">Gigaspora margarita</name>
    <dbReference type="NCBI Taxonomy" id="4874"/>
    <lineage>
        <taxon>Eukaryota</taxon>
        <taxon>Fungi</taxon>
        <taxon>Fungi incertae sedis</taxon>
        <taxon>Mucoromycota</taxon>
        <taxon>Glomeromycotina</taxon>
        <taxon>Glomeromycetes</taxon>
        <taxon>Diversisporales</taxon>
        <taxon>Gigasporaceae</taxon>
        <taxon>Gigaspora</taxon>
    </lineage>
</organism>
<evidence type="ECO:0000313" key="2">
    <source>
        <dbReference type="Proteomes" id="UP000439903"/>
    </source>
</evidence>
<name>A0A8H4ETR9_GIGMA</name>
<evidence type="ECO:0000313" key="1">
    <source>
        <dbReference type="EMBL" id="KAF0552269.1"/>
    </source>
</evidence>
<protein>
    <submittedName>
        <fullName evidence="1">Uncharacterized protein</fullName>
    </submittedName>
</protein>
<dbReference type="AlphaFoldDB" id="A0A8H4ETR9"/>
<sequence length="84" mass="9519">MLCWSRFVPKYPLPTIATTPTLRTTQPQSGLEATLVDSTIKFLVSLAVYITISNEPSVLEAKWTRESITFCNNSIWDLKDLLDQ</sequence>